<reference evidence="1 2" key="1">
    <citation type="submission" date="2014-12" db="EMBL/GenBank/DDBJ databases">
        <title>Isolation of bacteria from lake water.</title>
        <authorList>
            <person name="Sheng K.-Y."/>
            <person name="Chin P.-S."/>
            <person name="Chan K.-G."/>
            <person name="Tan G.S."/>
        </authorList>
    </citation>
    <scope>NUCLEOTIDE SEQUENCE [LARGE SCALE GENOMIC DNA]</scope>
    <source>
        <strain evidence="1 2">KY4</strain>
    </source>
</reference>
<dbReference type="InterPro" id="IPR008441">
    <property type="entry name" value="AfumC-like_glycosyl_Trfase"/>
</dbReference>
<proteinExistence type="predicted"/>
<comment type="caution">
    <text evidence="1">The sequence shown here is derived from an EMBL/GenBank/DDBJ whole genome shotgun (WGS) entry which is preliminary data.</text>
</comment>
<dbReference type="GO" id="GO:0000030">
    <property type="term" value="F:mannosyltransferase activity"/>
    <property type="evidence" value="ECO:0007669"/>
    <property type="project" value="TreeGrafter"/>
</dbReference>
<dbReference type="InterPro" id="IPR051706">
    <property type="entry name" value="Glycosyltransferase_domain"/>
</dbReference>
<gene>
    <name evidence="1" type="ORF">RP29_01920</name>
</gene>
<dbReference type="Proteomes" id="UP000032566">
    <property type="component" value="Unassembled WGS sequence"/>
</dbReference>
<dbReference type="Gene3D" id="3.90.550.20">
    <property type="match status" value="1"/>
</dbReference>
<dbReference type="STRING" id="80878.RP29_01920"/>
<dbReference type="GO" id="GO:0051999">
    <property type="term" value="P:mannosyl-inositol phosphorylceramide biosynthetic process"/>
    <property type="evidence" value="ECO:0007669"/>
    <property type="project" value="TreeGrafter"/>
</dbReference>
<name>A0A0D7KCI2_9BURK</name>
<dbReference type="PANTHER" id="PTHR32385">
    <property type="entry name" value="MANNOSYL PHOSPHORYLINOSITOL CERAMIDE SYNTHASE"/>
    <property type="match status" value="1"/>
</dbReference>
<keyword evidence="1" id="KW-0328">Glycosyltransferase</keyword>
<organism evidence="1 2">
    <name type="scientific">Acidovorax temperans</name>
    <dbReference type="NCBI Taxonomy" id="80878"/>
    <lineage>
        <taxon>Bacteria</taxon>
        <taxon>Pseudomonadati</taxon>
        <taxon>Pseudomonadota</taxon>
        <taxon>Betaproteobacteria</taxon>
        <taxon>Burkholderiales</taxon>
        <taxon>Comamonadaceae</taxon>
        <taxon>Acidovorax</taxon>
    </lineage>
</organism>
<dbReference type="EMBL" id="JXYQ01000005">
    <property type="protein sequence ID" value="KJA12111.1"/>
    <property type="molecule type" value="Genomic_DNA"/>
</dbReference>
<evidence type="ECO:0000313" key="2">
    <source>
        <dbReference type="Proteomes" id="UP000032566"/>
    </source>
</evidence>
<dbReference type="RefSeq" id="WP_044395314.1">
    <property type="nucleotide sequence ID" value="NZ_JXYQ01000005.1"/>
</dbReference>
<dbReference type="InterPro" id="IPR029044">
    <property type="entry name" value="Nucleotide-diphossugar_trans"/>
</dbReference>
<keyword evidence="2" id="KW-1185">Reference proteome</keyword>
<dbReference type="PATRIC" id="fig|80878.5.peg.2672"/>
<protein>
    <submittedName>
        <fullName evidence="1">Mannosyltransferase</fullName>
    </submittedName>
</protein>
<sequence>MSSATSAVHSLSLKTRGELWLARGLHLFYSLWPRRLEDCTAPAFVLHDIPAAQGISLLAPLAEPPVPIPPIVWAYWNGAAPPALIQRCFDNWQRTNQGFSLRILNETSVLDYIPKIPAALDSASHAKRADWIRLELLRRYGGIWVDASSILTRSLDWVLTQYIRTPAEFMGFYLERHTRDAAYPVVENWFMAAPPGSRLIVDWQHEFTTEVIHRSGQEYIDHLKDKGVFETVRQHIDSPDYLSMHLALQYILHSRGGYRLALARAEDGPFRLHVLGRWGRTPLKLRLLFSRVTGDLPPLIKLRAPDRKRLDHYLDRGLYVRGSVAARYLVGE</sequence>
<dbReference type="Pfam" id="PF05704">
    <property type="entry name" value="Caps_synth"/>
    <property type="match status" value="1"/>
</dbReference>
<dbReference type="PANTHER" id="PTHR32385:SF15">
    <property type="entry name" value="INOSITOL PHOSPHOCERAMIDE MANNOSYLTRANSFERASE 1"/>
    <property type="match status" value="1"/>
</dbReference>
<dbReference type="AlphaFoldDB" id="A0A0D7KCI2"/>
<evidence type="ECO:0000313" key="1">
    <source>
        <dbReference type="EMBL" id="KJA12111.1"/>
    </source>
</evidence>
<dbReference type="SUPFAM" id="SSF53448">
    <property type="entry name" value="Nucleotide-diphospho-sugar transferases"/>
    <property type="match status" value="1"/>
</dbReference>
<accession>A0A0D7KCI2</accession>
<dbReference type="GO" id="GO:0016020">
    <property type="term" value="C:membrane"/>
    <property type="evidence" value="ECO:0007669"/>
    <property type="project" value="GOC"/>
</dbReference>
<keyword evidence="1" id="KW-0808">Transferase</keyword>